<evidence type="ECO:0000259" key="4">
    <source>
        <dbReference type="PROSITE" id="PS51387"/>
    </source>
</evidence>
<proteinExistence type="inferred from homology"/>
<dbReference type="InterPro" id="IPR006094">
    <property type="entry name" value="Oxid_FAD_bind_N"/>
</dbReference>
<dbReference type="Gene3D" id="3.30.465.10">
    <property type="match status" value="2"/>
</dbReference>
<evidence type="ECO:0000313" key="5">
    <source>
        <dbReference type="EMBL" id="THH16525.1"/>
    </source>
</evidence>
<dbReference type="InterPro" id="IPR012951">
    <property type="entry name" value="BBE"/>
</dbReference>
<feature type="domain" description="FAD-binding PCMH-type" evidence="4">
    <location>
        <begin position="120"/>
        <end position="301"/>
    </location>
</feature>
<dbReference type="PROSITE" id="PS51387">
    <property type="entry name" value="FAD_PCMH"/>
    <property type="match status" value="1"/>
</dbReference>
<comment type="similarity">
    <text evidence="1">Belongs to the oxygen-dependent FAD-linked oxidoreductase family.</text>
</comment>
<dbReference type="PANTHER" id="PTHR13878:SF91">
    <property type="entry name" value="FAD BINDING DOMAIN PROTEIN (AFU_ORTHOLOGUE AFUA_6G12070)-RELATED"/>
    <property type="match status" value="1"/>
</dbReference>
<keyword evidence="2" id="KW-0560">Oxidoreductase</keyword>
<accession>A0A4S4LW07</accession>
<dbReference type="Proteomes" id="UP000310158">
    <property type="component" value="Unassembled WGS sequence"/>
</dbReference>
<dbReference type="PANTHER" id="PTHR13878">
    <property type="entry name" value="GULONOLACTONE OXIDASE"/>
    <property type="match status" value="1"/>
</dbReference>
<dbReference type="AlphaFoldDB" id="A0A4S4LW07"/>
<dbReference type="SUPFAM" id="SSF56176">
    <property type="entry name" value="FAD-binding/transporter-associated domain-like"/>
    <property type="match status" value="1"/>
</dbReference>
<keyword evidence="3" id="KW-0732">Signal</keyword>
<feature type="signal peptide" evidence="3">
    <location>
        <begin position="1"/>
        <end position="20"/>
    </location>
</feature>
<dbReference type="GO" id="GO:0016491">
    <property type="term" value="F:oxidoreductase activity"/>
    <property type="evidence" value="ECO:0007669"/>
    <property type="project" value="UniProtKB-KW"/>
</dbReference>
<dbReference type="InterPro" id="IPR036318">
    <property type="entry name" value="FAD-bd_PCMH-like_sf"/>
</dbReference>
<evidence type="ECO:0000256" key="2">
    <source>
        <dbReference type="ARBA" id="ARBA00023002"/>
    </source>
</evidence>
<gene>
    <name evidence="5" type="ORF">EW146_g4120</name>
</gene>
<dbReference type="GO" id="GO:0071949">
    <property type="term" value="F:FAD binding"/>
    <property type="evidence" value="ECO:0007669"/>
    <property type="project" value="InterPro"/>
</dbReference>
<dbReference type="EMBL" id="SGPL01000153">
    <property type="protein sequence ID" value="THH16525.1"/>
    <property type="molecule type" value="Genomic_DNA"/>
</dbReference>
<comment type="caution">
    <text evidence="5">The sequence shown here is derived from an EMBL/GenBank/DDBJ whole genome shotgun (WGS) entry which is preliminary data.</text>
</comment>
<dbReference type="Pfam" id="PF01565">
    <property type="entry name" value="FAD_binding_4"/>
    <property type="match status" value="1"/>
</dbReference>
<evidence type="ECO:0000256" key="1">
    <source>
        <dbReference type="ARBA" id="ARBA00005466"/>
    </source>
</evidence>
<protein>
    <recommendedName>
        <fullName evidence="4">FAD-binding PCMH-type domain-containing protein</fullName>
    </recommendedName>
</protein>
<feature type="chain" id="PRO_5020930750" description="FAD-binding PCMH-type domain-containing protein" evidence="3">
    <location>
        <begin position="21"/>
        <end position="567"/>
    </location>
</feature>
<sequence length="567" mass="61961">MRLLLATTTGLGLLEGIVLASCQQHASVASSDWEQLHQKVQGRLYEGTPFSKPCFDDHDSAECHAIVAGYSNDTFRSQYFGAYVNTNWETCQAIRNDSCLLDYTDPANIFPTLPPNRCLIGSVPQHYIDVRTHEDVAAAFDFSKKTRVPLIIKNTGHDYKGRSSAPNSLALWTHNMKNMSYDPTFVPEGCATPSPGVTVGAGVQWGEAYPFAEAHNITLVGGSDKGVGVSGGWLQGGGHGALTNTMGMGVDRVLQFKVVTPDGQYRVANACQNEDLFFALRGGGGGTFGVVLESTTLASPQVTLQVVVVTWTNPNATLTESLWSILVDNAEKWANEGWGGFVAGQSVIYITPTLDKNQAAESMKPVIDFGEKVMQDGVVGAQLLALEFPSWYTFFDTFASTDSADVGVELALASRLIPSANFSNSTSRSELLTALLKAHEISPGLRFLVSPPTSYKGDGMTSVTEAWRDSIYHITLVETWLWNATVEVKKEKYKGASQAINHLRRITPDAAYSNEADVHEPNHEVSFWGSHYPKLLAIKNKYDPDHLLDCWQCVGWHANSPRFACYI</sequence>
<dbReference type="Pfam" id="PF08031">
    <property type="entry name" value="BBE"/>
    <property type="match status" value="1"/>
</dbReference>
<dbReference type="InterPro" id="IPR016166">
    <property type="entry name" value="FAD-bd_PCMH"/>
</dbReference>
<evidence type="ECO:0000256" key="3">
    <source>
        <dbReference type="SAM" id="SignalP"/>
    </source>
</evidence>
<dbReference type="OrthoDB" id="9983560at2759"/>
<dbReference type="InterPro" id="IPR016169">
    <property type="entry name" value="FAD-bd_PCMH_sub2"/>
</dbReference>
<keyword evidence="6" id="KW-1185">Reference proteome</keyword>
<name>A0A4S4LW07_9AGAM</name>
<organism evidence="5 6">
    <name type="scientific">Bondarzewia mesenterica</name>
    <dbReference type="NCBI Taxonomy" id="1095465"/>
    <lineage>
        <taxon>Eukaryota</taxon>
        <taxon>Fungi</taxon>
        <taxon>Dikarya</taxon>
        <taxon>Basidiomycota</taxon>
        <taxon>Agaricomycotina</taxon>
        <taxon>Agaricomycetes</taxon>
        <taxon>Russulales</taxon>
        <taxon>Bondarzewiaceae</taxon>
        <taxon>Bondarzewia</taxon>
    </lineage>
</organism>
<reference evidence="5 6" key="1">
    <citation type="submission" date="2019-02" db="EMBL/GenBank/DDBJ databases">
        <title>Genome sequencing of the rare red list fungi Bondarzewia mesenterica.</title>
        <authorList>
            <person name="Buettner E."/>
            <person name="Kellner H."/>
        </authorList>
    </citation>
    <scope>NUCLEOTIDE SEQUENCE [LARGE SCALE GENOMIC DNA]</scope>
    <source>
        <strain evidence="5 6">DSM 108281</strain>
    </source>
</reference>
<dbReference type="InterPro" id="IPR050432">
    <property type="entry name" value="FAD-linked_Oxidoreductases_BP"/>
</dbReference>
<evidence type="ECO:0000313" key="6">
    <source>
        <dbReference type="Proteomes" id="UP000310158"/>
    </source>
</evidence>